<dbReference type="EMBL" id="QUSK01000003">
    <property type="protein sequence ID" value="RGD77851.1"/>
    <property type="molecule type" value="Genomic_DNA"/>
</dbReference>
<protein>
    <submittedName>
        <fullName evidence="2">RidA family protein</fullName>
    </submittedName>
</protein>
<gene>
    <name evidence="2" type="ORF">DXC78_01890</name>
</gene>
<dbReference type="InterPro" id="IPR006175">
    <property type="entry name" value="YjgF/YER057c/UK114"/>
</dbReference>
<proteinExistence type="inferred from homology"/>
<dbReference type="AlphaFoldDB" id="A0A3E3E8D2"/>
<sequence>MKKIIIATSGAPEAIGPYSQAVKAKGEMLYVSGQLPIDPVSKKLVEDNISLQTHQSLKNLKAILEEANMGFENVVKTTVLLKDIQDFNAMNEVYAQYFEKDCPARAAFQVAALPMNARVEIEAVAIKE</sequence>
<dbReference type="PROSITE" id="PS01094">
    <property type="entry name" value="UPF0076"/>
    <property type="match status" value="1"/>
</dbReference>
<organism evidence="2 3">
    <name type="scientific">Faecalicoccus pleomorphus</name>
    <dbReference type="NCBI Taxonomy" id="1323"/>
    <lineage>
        <taxon>Bacteria</taxon>
        <taxon>Bacillati</taxon>
        <taxon>Bacillota</taxon>
        <taxon>Erysipelotrichia</taxon>
        <taxon>Erysipelotrichales</taxon>
        <taxon>Erysipelotrichaceae</taxon>
        <taxon>Faecalicoccus</taxon>
    </lineage>
</organism>
<dbReference type="InterPro" id="IPR035959">
    <property type="entry name" value="RutC-like_sf"/>
</dbReference>
<comment type="similarity">
    <text evidence="1">Belongs to the RutC family.</text>
</comment>
<comment type="caution">
    <text evidence="2">The sequence shown here is derived from an EMBL/GenBank/DDBJ whole genome shotgun (WGS) entry which is preliminary data.</text>
</comment>
<dbReference type="GO" id="GO:0005829">
    <property type="term" value="C:cytosol"/>
    <property type="evidence" value="ECO:0007669"/>
    <property type="project" value="TreeGrafter"/>
</dbReference>
<reference evidence="2 3" key="1">
    <citation type="submission" date="2018-08" db="EMBL/GenBank/DDBJ databases">
        <title>A genome reference for cultivated species of the human gut microbiota.</title>
        <authorList>
            <person name="Zou Y."/>
            <person name="Xue W."/>
            <person name="Luo G."/>
        </authorList>
    </citation>
    <scope>NUCLEOTIDE SEQUENCE [LARGE SCALE GENOMIC DNA]</scope>
    <source>
        <strain evidence="2 3">TF08-11</strain>
    </source>
</reference>
<dbReference type="Gene3D" id="3.30.1330.40">
    <property type="entry name" value="RutC-like"/>
    <property type="match status" value="1"/>
</dbReference>
<evidence type="ECO:0000313" key="3">
    <source>
        <dbReference type="Proteomes" id="UP000260721"/>
    </source>
</evidence>
<evidence type="ECO:0000256" key="1">
    <source>
        <dbReference type="ARBA" id="ARBA00010552"/>
    </source>
</evidence>
<dbReference type="InterPro" id="IPR019897">
    <property type="entry name" value="RidA_CS"/>
</dbReference>
<evidence type="ECO:0000313" key="2">
    <source>
        <dbReference type="EMBL" id="RGD77851.1"/>
    </source>
</evidence>
<dbReference type="PANTHER" id="PTHR11803:SF39">
    <property type="entry name" value="2-IMINOBUTANOATE_2-IMINOPROPANOATE DEAMINASE"/>
    <property type="match status" value="1"/>
</dbReference>
<dbReference type="CDD" id="cd00448">
    <property type="entry name" value="YjgF_YER057c_UK114_family"/>
    <property type="match status" value="1"/>
</dbReference>
<accession>A0A3E3E8D2</accession>
<dbReference type="NCBIfam" id="TIGR00004">
    <property type="entry name" value="Rid family detoxifying hydrolase"/>
    <property type="match status" value="1"/>
</dbReference>
<dbReference type="GO" id="GO:0019239">
    <property type="term" value="F:deaminase activity"/>
    <property type="evidence" value="ECO:0007669"/>
    <property type="project" value="TreeGrafter"/>
</dbReference>
<dbReference type="Pfam" id="PF01042">
    <property type="entry name" value="Ribonuc_L-PSP"/>
    <property type="match status" value="1"/>
</dbReference>
<dbReference type="RefSeq" id="WP_117445457.1">
    <property type="nucleotide sequence ID" value="NZ_CALCIP010000042.1"/>
</dbReference>
<dbReference type="SUPFAM" id="SSF55298">
    <property type="entry name" value="YjgF-like"/>
    <property type="match status" value="1"/>
</dbReference>
<dbReference type="PANTHER" id="PTHR11803">
    <property type="entry name" value="2-IMINOBUTANOATE/2-IMINOPROPANOATE DEAMINASE RIDA"/>
    <property type="match status" value="1"/>
</dbReference>
<name>A0A3E3E8D2_9FIRM</name>
<dbReference type="InterPro" id="IPR006056">
    <property type="entry name" value="RidA"/>
</dbReference>
<dbReference type="Proteomes" id="UP000260721">
    <property type="component" value="Unassembled WGS sequence"/>
</dbReference>
<dbReference type="FunFam" id="3.30.1330.40:FF:000001">
    <property type="entry name" value="L-PSP family endoribonuclease"/>
    <property type="match status" value="1"/>
</dbReference>